<keyword evidence="1" id="KW-0805">Transcription regulation</keyword>
<dbReference type="SMART" id="SM00354">
    <property type="entry name" value="HTH_LACI"/>
    <property type="match status" value="1"/>
</dbReference>
<accession>A0ABD5LVG5</accession>
<gene>
    <name evidence="5" type="ORF">I3679_021040</name>
</gene>
<dbReference type="SUPFAM" id="SSF47413">
    <property type="entry name" value="lambda repressor-like DNA-binding domains"/>
    <property type="match status" value="1"/>
</dbReference>
<dbReference type="EMBL" id="JADQCH020000002">
    <property type="protein sequence ID" value="MEY2345360.1"/>
    <property type="molecule type" value="Genomic_DNA"/>
</dbReference>
<comment type="caution">
    <text evidence="5">The sequence shown here is derived from an EMBL/GenBank/DDBJ whole genome shotgun (WGS) entry which is preliminary data.</text>
</comment>
<dbReference type="PANTHER" id="PTHR30146">
    <property type="entry name" value="LACI-RELATED TRANSCRIPTIONAL REPRESSOR"/>
    <property type="match status" value="1"/>
</dbReference>
<dbReference type="PANTHER" id="PTHR30146:SF109">
    <property type="entry name" value="HTH-TYPE TRANSCRIPTIONAL REGULATOR GALS"/>
    <property type="match status" value="1"/>
</dbReference>
<keyword evidence="2 5" id="KW-0238">DNA-binding</keyword>
<organism evidence="5">
    <name type="scientific">Proteus mirabilis</name>
    <dbReference type="NCBI Taxonomy" id="584"/>
    <lineage>
        <taxon>Bacteria</taxon>
        <taxon>Pseudomonadati</taxon>
        <taxon>Pseudomonadota</taxon>
        <taxon>Gammaproteobacteria</taxon>
        <taxon>Enterobacterales</taxon>
        <taxon>Morganellaceae</taxon>
        <taxon>Proteus</taxon>
    </lineage>
</organism>
<dbReference type="InterPro" id="IPR010982">
    <property type="entry name" value="Lambda_DNA-bd_dom_sf"/>
</dbReference>
<evidence type="ECO:0000256" key="1">
    <source>
        <dbReference type="ARBA" id="ARBA00023015"/>
    </source>
</evidence>
<dbReference type="PRINTS" id="PR00036">
    <property type="entry name" value="HTHLACI"/>
</dbReference>
<evidence type="ECO:0000256" key="3">
    <source>
        <dbReference type="ARBA" id="ARBA00023163"/>
    </source>
</evidence>
<dbReference type="CDD" id="cd01392">
    <property type="entry name" value="HTH_LacI"/>
    <property type="match status" value="1"/>
</dbReference>
<proteinExistence type="predicted"/>
<dbReference type="Pfam" id="PF00356">
    <property type="entry name" value="LacI"/>
    <property type="match status" value="1"/>
</dbReference>
<feature type="domain" description="HTH lacI-type" evidence="4">
    <location>
        <begin position="2"/>
        <end position="56"/>
    </location>
</feature>
<dbReference type="InterPro" id="IPR000843">
    <property type="entry name" value="HTH_LacI"/>
</dbReference>
<dbReference type="GO" id="GO:0003677">
    <property type="term" value="F:DNA binding"/>
    <property type="evidence" value="ECO:0007669"/>
    <property type="project" value="UniProtKB-KW"/>
</dbReference>
<reference evidence="5" key="1">
    <citation type="submission" date="2021-05" db="EMBL/GenBank/DDBJ databases">
        <title>First report of NDM-5 and VEB-6 producing Proteus mirabilis isolated from blood of a sepsis patient in Kolkata, India.</title>
        <authorList>
            <person name="Halder G."/>
            <person name="Chaudhuri B."/>
            <person name="Dutta S."/>
        </authorList>
    </citation>
    <scope>NUCLEOTIDE SEQUENCE [LARGE SCALE GENOMIC DNA]</scope>
    <source>
        <strain evidence="5">7049</strain>
    </source>
</reference>
<sequence length="96" mass="10771">MATIKDIAKLAGVSHGTVSNVLNKRGNVSVEKIEAVYQAAKQMGYQLNTQAQLLRTNRSHKIAILLPQLVSEKYAIFFNAFRQSIVNFPEISYDLF</sequence>
<dbReference type="PROSITE" id="PS50932">
    <property type="entry name" value="HTH_LACI_2"/>
    <property type="match status" value="1"/>
</dbReference>
<name>A0ABD5LVG5_PROMI</name>
<dbReference type="PROSITE" id="PS00356">
    <property type="entry name" value="HTH_LACI_1"/>
    <property type="match status" value="1"/>
</dbReference>
<dbReference type="AlphaFoldDB" id="A0ABD5LVG5"/>
<protein>
    <submittedName>
        <fullName evidence="5">LacI family DNA-binding transcriptional regulator</fullName>
    </submittedName>
</protein>
<evidence type="ECO:0000313" key="5">
    <source>
        <dbReference type="EMBL" id="MEY2345360.1"/>
    </source>
</evidence>
<evidence type="ECO:0000259" key="4">
    <source>
        <dbReference type="PROSITE" id="PS50932"/>
    </source>
</evidence>
<dbReference type="Gene3D" id="1.10.260.40">
    <property type="entry name" value="lambda repressor-like DNA-binding domains"/>
    <property type="match status" value="1"/>
</dbReference>
<evidence type="ECO:0000256" key="2">
    <source>
        <dbReference type="ARBA" id="ARBA00023125"/>
    </source>
</evidence>
<keyword evidence="3" id="KW-0804">Transcription</keyword>